<dbReference type="AlphaFoldDB" id="A0AAD0S2U3"/>
<reference evidence="2 3" key="1">
    <citation type="submission" date="2018-08" db="EMBL/GenBank/DDBJ databases">
        <title>Draft genome sequence of Pseudoalteromonas donghaensis HJ51.</title>
        <authorList>
            <person name="Oh J."/>
            <person name="Roh D."/>
        </authorList>
    </citation>
    <scope>NUCLEOTIDE SEQUENCE [LARGE SCALE GENOMIC DNA]</scope>
    <source>
        <strain evidence="2 3">HJ51</strain>
    </source>
</reference>
<feature type="transmembrane region" description="Helical" evidence="1">
    <location>
        <begin position="90"/>
        <end position="109"/>
    </location>
</feature>
<feature type="transmembrane region" description="Helical" evidence="1">
    <location>
        <begin position="173"/>
        <end position="197"/>
    </location>
</feature>
<sequence>MKALNQFIKLISNKEVVINIALRLSVLVSKFFFIFLAAKYLSLSDMGEYGIFIASVTYSIYLIGFDFYTFSNRAFIQSESEQALIASKQLSFNLLSLSLVTIPFLLLFFLDVFSVDILLIFCMVVISEYLGQEIGRLLIASGRVIAASWTLFIRSALWSYIVVFLMVFNPDYISLKVILGFWLLSSWLALFIGVYYLRDIFSLAPFKFNIDSKWIIRGINISIILFFGTLLARAVFTGDRLILELLGHKELVGIYAVYVGLCNVFMTFADSAVFQFSYPKQIKNFKNKNMHAILNQMKKDAVAIVFVYILIISGYYVLLEFLFSYIGKQEYLNYINYFWGLLIAYFFIVISYIPHYVIYAANEDRKILKTHFFQFLVFFVSVFGLYVATDINVFMNIVLAMLLSSVITFLSKAFYCYQVLK</sequence>
<feature type="transmembrane region" description="Helical" evidence="1">
    <location>
        <begin position="371"/>
        <end position="388"/>
    </location>
</feature>
<organism evidence="2 3">
    <name type="scientific">Pseudoalteromonas lipolytica</name>
    <dbReference type="NCBI Taxonomy" id="570156"/>
    <lineage>
        <taxon>Bacteria</taxon>
        <taxon>Pseudomonadati</taxon>
        <taxon>Pseudomonadota</taxon>
        <taxon>Gammaproteobacteria</taxon>
        <taxon>Alteromonadales</taxon>
        <taxon>Pseudoalteromonadaceae</taxon>
        <taxon>Pseudoalteromonas</taxon>
    </lineage>
</organism>
<feature type="transmembrane region" description="Helical" evidence="1">
    <location>
        <begin position="49"/>
        <end position="69"/>
    </location>
</feature>
<evidence type="ECO:0000256" key="1">
    <source>
        <dbReference type="SAM" id="Phobius"/>
    </source>
</evidence>
<dbReference type="KEGG" id="pdj:D0907_14870"/>
<keyword evidence="1" id="KW-1133">Transmembrane helix</keyword>
<evidence type="ECO:0000313" key="2">
    <source>
        <dbReference type="EMBL" id="AXV66479.1"/>
    </source>
</evidence>
<protein>
    <recommendedName>
        <fullName evidence="4">Polysaccharide biosynthesis protein</fullName>
    </recommendedName>
</protein>
<keyword evidence="1" id="KW-0812">Transmembrane</keyword>
<feature type="transmembrane region" description="Helical" evidence="1">
    <location>
        <begin position="394"/>
        <end position="415"/>
    </location>
</feature>
<proteinExistence type="predicted"/>
<feature type="transmembrane region" description="Helical" evidence="1">
    <location>
        <begin position="144"/>
        <end position="167"/>
    </location>
</feature>
<accession>A0AAD0S2U3</accession>
<feature type="transmembrane region" description="Helical" evidence="1">
    <location>
        <begin position="300"/>
        <end position="318"/>
    </location>
</feature>
<evidence type="ECO:0000313" key="3">
    <source>
        <dbReference type="Proteomes" id="UP000264605"/>
    </source>
</evidence>
<evidence type="ECO:0008006" key="4">
    <source>
        <dbReference type="Google" id="ProtNLM"/>
    </source>
</evidence>
<feature type="transmembrane region" description="Helical" evidence="1">
    <location>
        <begin position="338"/>
        <end position="359"/>
    </location>
</feature>
<keyword evidence="1" id="KW-0472">Membrane</keyword>
<gene>
    <name evidence="2" type="ORF">D0907_14870</name>
</gene>
<dbReference type="Proteomes" id="UP000264605">
    <property type="component" value="Chromosome"/>
</dbReference>
<feature type="transmembrane region" description="Helical" evidence="1">
    <location>
        <begin position="218"/>
        <end position="236"/>
    </location>
</feature>
<feature type="transmembrane region" description="Helical" evidence="1">
    <location>
        <begin position="256"/>
        <end position="279"/>
    </location>
</feature>
<dbReference type="EMBL" id="CP032090">
    <property type="protein sequence ID" value="AXV66479.1"/>
    <property type="molecule type" value="Genomic_DNA"/>
</dbReference>
<feature type="transmembrane region" description="Helical" evidence="1">
    <location>
        <begin position="20"/>
        <end position="43"/>
    </location>
</feature>
<name>A0AAD0S2U3_9GAMM</name>
<feature type="transmembrane region" description="Helical" evidence="1">
    <location>
        <begin position="115"/>
        <end position="132"/>
    </location>
</feature>